<evidence type="ECO:0000256" key="2">
    <source>
        <dbReference type="SAM" id="Phobius"/>
    </source>
</evidence>
<proteinExistence type="predicted"/>
<reference evidence="3 4" key="1">
    <citation type="submission" date="2023-08" db="EMBL/GenBank/DDBJ databases">
        <authorList>
            <person name="Girao M."/>
            <person name="Carvalho M.F."/>
        </authorList>
    </citation>
    <scope>NUCLEOTIDE SEQUENCE [LARGE SCALE GENOMIC DNA]</scope>
    <source>
        <strain evidence="3 4">CT-R113</strain>
    </source>
</reference>
<keyword evidence="4" id="KW-1185">Reference proteome</keyword>
<feature type="transmembrane region" description="Helical" evidence="2">
    <location>
        <begin position="167"/>
        <end position="191"/>
    </location>
</feature>
<name>A0ABU7K3V6_9ACTN</name>
<organism evidence="3 4">
    <name type="scientific">Nocardiopsis codii</name>
    <dbReference type="NCBI Taxonomy" id="3065942"/>
    <lineage>
        <taxon>Bacteria</taxon>
        <taxon>Bacillati</taxon>
        <taxon>Actinomycetota</taxon>
        <taxon>Actinomycetes</taxon>
        <taxon>Streptosporangiales</taxon>
        <taxon>Nocardiopsidaceae</taxon>
        <taxon>Nocardiopsis</taxon>
    </lineage>
</organism>
<dbReference type="RefSeq" id="WP_330090685.1">
    <property type="nucleotide sequence ID" value="NZ_JAUZMY010000005.1"/>
</dbReference>
<gene>
    <name evidence="3" type="ORF">Q8791_06570</name>
</gene>
<accession>A0ABU7K3V6</accession>
<keyword evidence="2" id="KW-1133">Transmembrane helix</keyword>
<dbReference type="Proteomes" id="UP001356095">
    <property type="component" value="Unassembled WGS sequence"/>
</dbReference>
<evidence type="ECO:0000313" key="3">
    <source>
        <dbReference type="EMBL" id="MEE2036880.1"/>
    </source>
</evidence>
<comment type="caution">
    <text evidence="3">The sequence shown here is derived from an EMBL/GenBank/DDBJ whole genome shotgun (WGS) entry which is preliminary data.</text>
</comment>
<protein>
    <submittedName>
        <fullName evidence="3">Uncharacterized protein</fullName>
    </submittedName>
</protein>
<feature type="transmembrane region" description="Helical" evidence="2">
    <location>
        <begin position="25"/>
        <end position="50"/>
    </location>
</feature>
<evidence type="ECO:0000313" key="4">
    <source>
        <dbReference type="Proteomes" id="UP001356095"/>
    </source>
</evidence>
<keyword evidence="2" id="KW-0472">Membrane</keyword>
<feature type="region of interest" description="Disordered" evidence="1">
    <location>
        <begin position="201"/>
        <end position="230"/>
    </location>
</feature>
<sequence length="230" mass="24258">MAQPPPGPGGPPPAVDPRVLRPGRLWYWVGGALIPLSLITGLVLCAALLLNALTPPAFEARTRGTGSVGFTVDSQLHPDRTWLLYASPAGGGEDECVVTTPTGQDVAMGEPPYDYRVDSPRGGSWQLVGSFDLTEEGEHTLTCLAPESSTHVIAYGVGSGPWWFAEVAGGITLLFLVPLLGLAAGVTVIVLTARRRDRHRQQILAGRPHTPRPPPQGTGTGPSWEGPPPE</sequence>
<dbReference type="EMBL" id="JAUZMY010000005">
    <property type="protein sequence ID" value="MEE2036880.1"/>
    <property type="molecule type" value="Genomic_DNA"/>
</dbReference>
<evidence type="ECO:0000256" key="1">
    <source>
        <dbReference type="SAM" id="MobiDB-lite"/>
    </source>
</evidence>
<keyword evidence="2" id="KW-0812">Transmembrane</keyword>